<proteinExistence type="predicted"/>
<organism evidence="1 2">
    <name type="scientific">Ilyobacter polytropus (strain ATCC 51220 / DSM 2926 / LMG 16218 / CuHBu1)</name>
    <dbReference type="NCBI Taxonomy" id="572544"/>
    <lineage>
        <taxon>Bacteria</taxon>
        <taxon>Fusobacteriati</taxon>
        <taxon>Fusobacteriota</taxon>
        <taxon>Fusobacteriia</taxon>
        <taxon>Fusobacteriales</taxon>
        <taxon>Fusobacteriaceae</taxon>
        <taxon>Ilyobacter</taxon>
    </lineage>
</organism>
<dbReference type="HOGENOM" id="CLU_139758_0_0_0"/>
<dbReference type="RefSeq" id="WP_013388770.1">
    <property type="nucleotide sequence ID" value="NC_014633.1"/>
</dbReference>
<name>E3HDB1_ILYPC</name>
<evidence type="ECO:0000313" key="2">
    <source>
        <dbReference type="Proteomes" id="UP000006875"/>
    </source>
</evidence>
<protein>
    <submittedName>
        <fullName evidence="1">Glycerol dehydratase reactivation factor, small subunit</fullName>
    </submittedName>
</protein>
<dbReference type="Gene3D" id="3.40.50.10150">
    <property type="entry name" value="B12-dependent dehydatase associated subunit"/>
    <property type="match status" value="1"/>
</dbReference>
<reference evidence="1 2" key="1">
    <citation type="journal article" date="2010" name="Stand. Genomic Sci.">
        <title>Complete genome sequence of Ilyobacter polytropus type strain (CuHbu1).</title>
        <authorList>
            <person name="Sikorski J."/>
            <person name="Chertkov O."/>
            <person name="Lapidus A."/>
            <person name="Nolan M."/>
            <person name="Lucas S."/>
            <person name="Del Rio T.G."/>
            <person name="Tice H."/>
            <person name="Cheng J.F."/>
            <person name="Tapia R."/>
            <person name="Han C."/>
            <person name="Goodwin L."/>
            <person name="Pitluck S."/>
            <person name="Liolios K."/>
            <person name="Ivanova N."/>
            <person name="Mavromatis K."/>
            <person name="Mikhailova N."/>
            <person name="Pati A."/>
            <person name="Chen A."/>
            <person name="Palaniappan K."/>
            <person name="Land M."/>
            <person name="Hauser L."/>
            <person name="Chang Y.J."/>
            <person name="Jeffries C.D."/>
            <person name="Brambilla E."/>
            <person name="Yasawong M."/>
            <person name="Rohde M."/>
            <person name="Pukall R."/>
            <person name="Spring S."/>
            <person name="Goker M."/>
            <person name="Woyke T."/>
            <person name="Bristow J."/>
            <person name="Eisen J.A."/>
            <person name="Markowitz V."/>
            <person name="Hugenholtz P."/>
            <person name="Kyrpides N.C."/>
            <person name="Klenk H.P."/>
        </authorList>
    </citation>
    <scope>NUCLEOTIDE SEQUENCE [LARGE SCALE GENOMIC DNA]</scope>
    <source>
        <strain evidence="2">ATCC 51220 / DSM 2926 / LMG 16218 / CuHBu1</strain>
        <plasmid evidence="2">pILYOP01</plasmid>
    </source>
</reference>
<dbReference type="Proteomes" id="UP000006875">
    <property type="component" value="Plasmid pILYOP01"/>
</dbReference>
<evidence type="ECO:0000313" key="1">
    <source>
        <dbReference type="EMBL" id="ADO84111.1"/>
    </source>
</evidence>
<dbReference type="KEGG" id="ipo:Ilyop_2351"/>
<accession>E3HDB1</accession>
<gene>
    <name evidence="1" type="ordered locus">Ilyop_2351</name>
</gene>
<dbReference type="SUPFAM" id="SSF52968">
    <property type="entry name" value="B12-dependent dehydatase associated subunit"/>
    <property type="match status" value="1"/>
</dbReference>
<dbReference type="InterPro" id="IPR003208">
    <property type="entry name" value="Dehydtase/Dehydtase_re"/>
</dbReference>
<dbReference type="EMBL" id="CP002282">
    <property type="protein sequence ID" value="ADO84111.1"/>
    <property type="molecule type" value="Genomic_DNA"/>
</dbReference>
<dbReference type="Pfam" id="PF02288">
    <property type="entry name" value="Dehydratase_MU"/>
    <property type="match status" value="1"/>
</dbReference>
<sequence>MENIAINIYYSNSLKINGDLEEILFGIEEEGLPWIVTESEEKDSKVLGNIASQSSKLGVGIGIGIDGVTLHHDKLEKYKPLFTFPLSSMKETFRMLGMNGARLIKGEPFVIPKGGK</sequence>
<dbReference type="InterPro" id="IPR010254">
    <property type="entry name" value="B12-dep_deHydtase_bsu"/>
</dbReference>
<geneLocation type="plasmid" evidence="1 2">
    <name>pILYOP01</name>
</geneLocation>
<dbReference type="OrthoDB" id="308037at2"/>
<dbReference type="AlphaFoldDB" id="E3HDB1"/>
<keyword evidence="2" id="KW-1185">Reference proteome</keyword>
<keyword evidence="1" id="KW-0614">Plasmid</keyword>